<proteinExistence type="predicted"/>
<organism evidence="1 2">
    <name type="scientific">Endozoicomonas elysicola</name>
    <dbReference type="NCBI Taxonomy" id="305900"/>
    <lineage>
        <taxon>Bacteria</taxon>
        <taxon>Pseudomonadati</taxon>
        <taxon>Pseudomonadota</taxon>
        <taxon>Gammaproteobacteria</taxon>
        <taxon>Oceanospirillales</taxon>
        <taxon>Endozoicomonadaceae</taxon>
        <taxon>Endozoicomonas</taxon>
    </lineage>
</organism>
<gene>
    <name evidence="1" type="ORF">GV64_11180</name>
</gene>
<dbReference type="STRING" id="305900.GV64_11180"/>
<keyword evidence="2" id="KW-1185">Reference proteome</keyword>
<evidence type="ECO:0000313" key="1">
    <source>
        <dbReference type="EMBL" id="KEI71229.1"/>
    </source>
</evidence>
<reference evidence="1 2" key="1">
    <citation type="submission" date="2014-06" db="EMBL/GenBank/DDBJ databases">
        <title>Whole Genome Sequences of Three Symbiotic Endozoicomonas Bacteria.</title>
        <authorList>
            <person name="Neave M.J."/>
            <person name="Apprill A."/>
            <person name="Voolstra C.R."/>
        </authorList>
    </citation>
    <scope>NUCLEOTIDE SEQUENCE [LARGE SCALE GENOMIC DNA]</scope>
    <source>
        <strain evidence="1 2">DSM 22380</strain>
    </source>
</reference>
<dbReference type="EMBL" id="JOJP01000001">
    <property type="protein sequence ID" value="KEI71229.1"/>
    <property type="molecule type" value="Genomic_DNA"/>
</dbReference>
<name>A0A081KAQ3_9GAMM</name>
<evidence type="ECO:0008006" key="3">
    <source>
        <dbReference type="Google" id="ProtNLM"/>
    </source>
</evidence>
<dbReference type="RefSeq" id="WP_020582798.1">
    <property type="nucleotide sequence ID" value="NZ_JOJP01000001.1"/>
</dbReference>
<sequence>MTPSNNWPSPREIQRNGNHPYKFKITEDYHWESGWILSEPFDSRWLSISTSGTITVKANDSGYAWDGCTPKWSLLNLWVIGTPDGHINHRTMKPYTYYASLVHDALYQYLDTVPVSKQVIDQLFLTMLGDFKPRLVYYLAVRLLGGRGVVGR</sequence>
<accession>A0A081KAQ3</accession>
<comment type="caution">
    <text evidence="1">The sequence shown here is derived from an EMBL/GenBank/DDBJ whole genome shotgun (WGS) entry which is preliminary data.</text>
</comment>
<evidence type="ECO:0000313" key="2">
    <source>
        <dbReference type="Proteomes" id="UP000027997"/>
    </source>
</evidence>
<dbReference type="eggNOG" id="ENOG5034BHW">
    <property type="taxonomic scope" value="Bacteria"/>
</dbReference>
<dbReference type="Proteomes" id="UP000027997">
    <property type="component" value="Unassembled WGS sequence"/>
</dbReference>
<dbReference type="AlphaFoldDB" id="A0A081KAQ3"/>
<protein>
    <recommendedName>
        <fullName evidence="3">DUF1353 domain-containing protein</fullName>
    </recommendedName>
</protein>